<dbReference type="AlphaFoldDB" id="A0A852TWM3"/>
<dbReference type="SUPFAM" id="SSF57938">
    <property type="entry name" value="DnaJ/Hsp40 cysteine-rich domain"/>
    <property type="match status" value="1"/>
</dbReference>
<accession>A0A852TWM3</accession>
<dbReference type="InterPro" id="IPR036410">
    <property type="entry name" value="HSP_DnaJ_Cys-rich_dom_sf"/>
</dbReference>
<sequence length="42" mass="4466">MGDHRKEVNCNGCRGTGRVQQSDDGRMVMVPCTLCGGSGKQP</sequence>
<keyword evidence="2" id="KW-1185">Reference proteome</keyword>
<dbReference type="EMBL" id="JACCCC010000001">
    <property type="protein sequence ID" value="NYE48328.1"/>
    <property type="molecule type" value="Genomic_DNA"/>
</dbReference>
<dbReference type="Proteomes" id="UP000589036">
    <property type="component" value="Unassembled WGS sequence"/>
</dbReference>
<evidence type="ECO:0000313" key="2">
    <source>
        <dbReference type="Proteomes" id="UP000589036"/>
    </source>
</evidence>
<organism evidence="1 2">
    <name type="scientific">Spinactinospora alkalitolerans</name>
    <dbReference type="NCBI Taxonomy" id="687207"/>
    <lineage>
        <taxon>Bacteria</taxon>
        <taxon>Bacillati</taxon>
        <taxon>Actinomycetota</taxon>
        <taxon>Actinomycetes</taxon>
        <taxon>Streptosporangiales</taxon>
        <taxon>Nocardiopsidaceae</taxon>
        <taxon>Spinactinospora</taxon>
    </lineage>
</organism>
<evidence type="ECO:0000313" key="1">
    <source>
        <dbReference type="EMBL" id="NYE48328.1"/>
    </source>
</evidence>
<reference evidence="1 2" key="1">
    <citation type="submission" date="2020-07" db="EMBL/GenBank/DDBJ databases">
        <title>Sequencing the genomes of 1000 actinobacteria strains.</title>
        <authorList>
            <person name="Klenk H.-P."/>
        </authorList>
    </citation>
    <scope>NUCLEOTIDE SEQUENCE [LARGE SCALE GENOMIC DNA]</scope>
    <source>
        <strain evidence="1 2">CXB654</strain>
    </source>
</reference>
<proteinExistence type="predicted"/>
<protein>
    <submittedName>
        <fullName evidence="1">DnaJ-class molecular chaperone</fullName>
    </submittedName>
</protein>
<comment type="caution">
    <text evidence="1">The sequence shown here is derived from an EMBL/GenBank/DDBJ whole genome shotgun (WGS) entry which is preliminary data.</text>
</comment>
<name>A0A852TWM3_9ACTN</name>
<gene>
    <name evidence="1" type="ORF">HDA32_003448</name>
</gene>
<dbReference type="Gene3D" id="2.10.230.10">
    <property type="entry name" value="Heat shock protein DnaJ, cysteine-rich domain"/>
    <property type="match status" value="1"/>
</dbReference>